<evidence type="ECO:0000256" key="6">
    <source>
        <dbReference type="HAMAP-Rule" id="MF_01615"/>
    </source>
</evidence>
<feature type="region of interest" description="Disordered" evidence="9">
    <location>
        <begin position="196"/>
        <end position="230"/>
    </location>
</feature>
<comment type="caution">
    <text evidence="10">The sequence shown here is derived from an EMBL/GenBank/DDBJ whole genome shotgun (WGS) entry which is preliminary data.</text>
</comment>
<protein>
    <recommendedName>
        <fullName evidence="6">Pyridoxal 5'-phosphate synthase subunit PdxT</fullName>
        <ecNumber evidence="6">4.3.3.6</ecNumber>
    </recommendedName>
    <alternativeName>
        <fullName evidence="6">Pdx2</fullName>
    </alternativeName>
    <alternativeName>
        <fullName evidence="6">Pyridoxal 5'-phosphate synthase glutaminase subunit</fullName>
        <ecNumber evidence="6">3.5.1.2</ecNumber>
    </alternativeName>
</protein>
<comment type="function">
    <text evidence="6">Catalyzes the hydrolysis of glutamine to glutamate and ammonia as part of the biosynthesis of pyridoxal 5'-phosphate. The resulting ammonia molecule is channeled to the active site of PdxS.</text>
</comment>
<dbReference type="EC" id="4.3.3.6" evidence="6"/>
<keyword evidence="2 6" id="KW-0663">Pyridoxal phosphate</keyword>
<feature type="binding site" evidence="6 8">
    <location>
        <begin position="141"/>
        <end position="142"/>
    </location>
    <ligand>
        <name>L-glutamine</name>
        <dbReference type="ChEBI" id="CHEBI:58359"/>
    </ligand>
</feature>
<accession>A0ABD5NQ41</accession>
<dbReference type="InterPro" id="IPR029062">
    <property type="entry name" value="Class_I_gatase-like"/>
</dbReference>
<evidence type="ECO:0000256" key="7">
    <source>
        <dbReference type="PIRSR" id="PIRSR005639-1"/>
    </source>
</evidence>
<dbReference type="GO" id="GO:0006543">
    <property type="term" value="P:L-glutamine catabolic process"/>
    <property type="evidence" value="ECO:0007669"/>
    <property type="project" value="UniProtKB-UniRule"/>
</dbReference>
<dbReference type="PANTHER" id="PTHR31559">
    <property type="entry name" value="PYRIDOXAL 5'-PHOSPHATE SYNTHASE SUBUNIT SNO"/>
    <property type="match status" value="1"/>
</dbReference>
<keyword evidence="1 6" id="KW-0378">Hydrolase</keyword>
<evidence type="ECO:0000256" key="3">
    <source>
        <dbReference type="ARBA" id="ARBA00022962"/>
    </source>
</evidence>
<dbReference type="HAMAP" id="MF_01615">
    <property type="entry name" value="PdxT"/>
    <property type="match status" value="1"/>
</dbReference>
<dbReference type="InterPro" id="IPR002161">
    <property type="entry name" value="PdxT/SNO"/>
</dbReference>
<comment type="similarity">
    <text evidence="6">Belongs to the glutaminase PdxT/SNO family.</text>
</comment>
<feature type="active site" description="Charge relay system" evidence="6 7">
    <location>
        <position position="176"/>
    </location>
</feature>
<evidence type="ECO:0000256" key="9">
    <source>
        <dbReference type="SAM" id="MobiDB-lite"/>
    </source>
</evidence>
<dbReference type="EMBL" id="JBHSAQ010000007">
    <property type="protein sequence ID" value="MFC3958840.1"/>
    <property type="molecule type" value="Genomic_DNA"/>
</dbReference>
<dbReference type="PROSITE" id="PS51273">
    <property type="entry name" value="GATASE_TYPE_1"/>
    <property type="match status" value="1"/>
</dbReference>
<dbReference type="GO" id="GO:0042823">
    <property type="term" value="P:pyridoxal phosphate biosynthetic process"/>
    <property type="evidence" value="ECO:0007669"/>
    <property type="project" value="UniProtKB-UniRule"/>
</dbReference>
<dbReference type="RefSeq" id="WP_256532674.1">
    <property type="nucleotide sequence ID" value="NZ_CP101824.1"/>
</dbReference>
<comment type="subunit">
    <text evidence="6">In the presence of PdxS, forms a dodecamer of heterodimers. Only shows activity in the heterodimer.</text>
</comment>
<feature type="active site" description="Nucleophile" evidence="6 7">
    <location>
        <position position="86"/>
    </location>
</feature>
<sequence>MTLTAGVVAVQGDVAEHAAAIERACAARGRDVTVREVRHSGVIPGCDLLAVPGGESTTISRFVHREGLADEIRAHVDAGKPLFATCAGLILVSQDAGDDRVNELGLLDVTVERNAFGRQRDSFEAALDVDGLDEPFPAVFIRAPAIDAVGDAAVIARVDGRPVAVRQGPILGTAFHPELTADDRLHERAFFGSEADAAPTVSAGSGEGVSTDATVPDEAARTDATTSDDA</sequence>
<evidence type="ECO:0000256" key="4">
    <source>
        <dbReference type="ARBA" id="ARBA00023239"/>
    </source>
</evidence>
<keyword evidence="11" id="KW-1185">Reference proteome</keyword>
<dbReference type="SUPFAM" id="SSF52317">
    <property type="entry name" value="Class I glutamine amidotransferase-like"/>
    <property type="match status" value="1"/>
</dbReference>
<dbReference type="PANTHER" id="PTHR31559:SF0">
    <property type="entry name" value="PYRIDOXAL 5'-PHOSPHATE SYNTHASE SUBUNIT SNO1-RELATED"/>
    <property type="match status" value="1"/>
</dbReference>
<dbReference type="NCBIfam" id="TIGR03800">
    <property type="entry name" value="PLP_synth_Pdx2"/>
    <property type="match status" value="1"/>
</dbReference>
<dbReference type="EC" id="3.5.1.2" evidence="6"/>
<organism evidence="10 11">
    <name type="scientific">Halovivax cerinus</name>
    <dbReference type="NCBI Taxonomy" id="1487865"/>
    <lineage>
        <taxon>Archaea</taxon>
        <taxon>Methanobacteriati</taxon>
        <taxon>Methanobacteriota</taxon>
        <taxon>Stenosarchaea group</taxon>
        <taxon>Halobacteria</taxon>
        <taxon>Halobacteriales</taxon>
        <taxon>Natrialbaceae</taxon>
        <taxon>Halovivax</taxon>
    </lineage>
</organism>
<gene>
    <name evidence="6 10" type="primary">pdxT</name>
    <name evidence="10" type="ORF">ACFOUR_10740</name>
</gene>
<evidence type="ECO:0000256" key="2">
    <source>
        <dbReference type="ARBA" id="ARBA00022898"/>
    </source>
</evidence>
<keyword evidence="4 6" id="KW-0456">Lyase</keyword>
<dbReference type="PROSITE" id="PS51130">
    <property type="entry name" value="PDXT_SNO_2"/>
    <property type="match status" value="1"/>
</dbReference>
<evidence type="ECO:0000313" key="11">
    <source>
        <dbReference type="Proteomes" id="UP001595846"/>
    </source>
</evidence>
<evidence type="ECO:0000256" key="1">
    <source>
        <dbReference type="ARBA" id="ARBA00022801"/>
    </source>
</evidence>
<dbReference type="Pfam" id="PF01174">
    <property type="entry name" value="SNO"/>
    <property type="match status" value="1"/>
</dbReference>
<name>A0ABD5NQ41_9EURY</name>
<comment type="pathway">
    <text evidence="6">Cofactor biosynthesis; pyridoxal 5'-phosphate biosynthesis.</text>
</comment>
<comment type="catalytic activity">
    <reaction evidence="6">
        <text>aldehydo-D-ribose 5-phosphate + D-glyceraldehyde 3-phosphate + L-glutamine = pyridoxal 5'-phosphate + L-glutamate + phosphate + 3 H2O + H(+)</text>
        <dbReference type="Rhea" id="RHEA:31507"/>
        <dbReference type="ChEBI" id="CHEBI:15377"/>
        <dbReference type="ChEBI" id="CHEBI:15378"/>
        <dbReference type="ChEBI" id="CHEBI:29985"/>
        <dbReference type="ChEBI" id="CHEBI:43474"/>
        <dbReference type="ChEBI" id="CHEBI:58273"/>
        <dbReference type="ChEBI" id="CHEBI:58359"/>
        <dbReference type="ChEBI" id="CHEBI:59776"/>
        <dbReference type="ChEBI" id="CHEBI:597326"/>
        <dbReference type="EC" id="4.3.3.6"/>
    </reaction>
</comment>
<dbReference type="AlphaFoldDB" id="A0ABD5NQ41"/>
<proteinExistence type="inferred from homology"/>
<dbReference type="GeneID" id="73901777"/>
<feature type="binding site" evidence="6 8">
    <location>
        <begin position="54"/>
        <end position="56"/>
    </location>
    <ligand>
        <name>L-glutamine</name>
        <dbReference type="ChEBI" id="CHEBI:58359"/>
    </ligand>
</feature>
<dbReference type="CDD" id="cd01749">
    <property type="entry name" value="GATase1_PB"/>
    <property type="match status" value="1"/>
</dbReference>
<dbReference type="FunFam" id="3.40.50.880:FF:000010">
    <property type="entry name" value="uncharacterized protein LOC100176842 isoform X2"/>
    <property type="match status" value="1"/>
</dbReference>
<dbReference type="PIRSF" id="PIRSF005639">
    <property type="entry name" value="Glut_amidoT_SNO"/>
    <property type="match status" value="1"/>
</dbReference>
<reference evidence="10 11" key="1">
    <citation type="journal article" date="2019" name="Int. J. Syst. Evol. Microbiol.">
        <title>The Global Catalogue of Microorganisms (GCM) 10K type strain sequencing project: providing services to taxonomists for standard genome sequencing and annotation.</title>
        <authorList>
            <consortium name="The Broad Institute Genomics Platform"/>
            <consortium name="The Broad Institute Genome Sequencing Center for Infectious Disease"/>
            <person name="Wu L."/>
            <person name="Ma J."/>
        </authorList>
    </citation>
    <scope>NUCLEOTIDE SEQUENCE [LARGE SCALE GENOMIC DNA]</scope>
    <source>
        <strain evidence="10 11">IBRC-M 10256</strain>
    </source>
</reference>
<feature type="active site" description="Charge relay system" evidence="6 7">
    <location>
        <position position="178"/>
    </location>
</feature>
<comment type="catalytic activity">
    <reaction evidence="5 6">
        <text>L-glutamine + H2O = L-glutamate + NH4(+)</text>
        <dbReference type="Rhea" id="RHEA:15889"/>
        <dbReference type="ChEBI" id="CHEBI:15377"/>
        <dbReference type="ChEBI" id="CHEBI:28938"/>
        <dbReference type="ChEBI" id="CHEBI:29985"/>
        <dbReference type="ChEBI" id="CHEBI:58359"/>
        <dbReference type="EC" id="3.5.1.2"/>
    </reaction>
</comment>
<dbReference type="Proteomes" id="UP001595846">
    <property type="component" value="Unassembled WGS sequence"/>
</dbReference>
<evidence type="ECO:0000313" key="10">
    <source>
        <dbReference type="EMBL" id="MFC3958840.1"/>
    </source>
</evidence>
<feature type="binding site" evidence="6 8">
    <location>
        <position position="113"/>
    </location>
    <ligand>
        <name>L-glutamine</name>
        <dbReference type="ChEBI" id="CHEBI:58359"/>
    </ligand>
</feature>
<dbReference type="Gene3D" id="3.40.50.880">
    <property type="match status" value="1"/>
</dbReference>
<dbReference type="GO" id="GO:0004359">
    <property type="term" value="F:glutaminase activity"/>
    <property type="evidence" value="ECO:0007669"/>
    <property type="project" value="UniProtKB-UniRule"/>
</dbReference>
<keyword evidence="3 6" id="KW-0315">Glutamine amidotransferase</keyword>
<dbReference type="GO" id="GO:0036381">
    <property type="term" value="F:pyridoxal 5'-phosphate synthase (glutamine hydrolysing) activity"/>
    <property type="evidence" value="ECO:0007669"/>
    <property type="project" value="UniProtKB-UniRule"/>
</dbReference>
<evidence type="ECO:0000256" key="8">
    <source>
        <dbReference type="PIRSR" id="PIRSR005639-2"/>
    </source>
</evidence>
<evidence type="ECO:0000256" key="5">
    <source>
        <dbReference type="ARBA" id="ARBA00049534"/>
    </source>
</evidence>